<dbReference type="InterPro" id="IPR051021">
    <property type="entry name" value="Mito_Ser/Thr_phosphatase"/>
</dbReference>
<dbReference type="SUPFAM" id="SSF53254">
    <property type="entry name" value="Phosphoglycerate mutase-like"/>
    <property type="match status" value="1"/>
</dbReference>
<name>A0ABV8LUB6_9ACTN</name>
<dbReference type="GO" id="GO:0016787">
    <property type="term" value="F:hydrolase activity"/>
    <property type="evidence" value="ECO:0007669"/>
    <property type="project" value="UniProtKB-KW"/>
</dbReference>
<dbReference type="Gene3D" id="3.40.50.1240">
    <property type="entry name" value="Phosphoglycerate mutase-like"/>
    <property type="match status" value="1"/>
</dbReference>
<dbReference type="InterPro" id="IPR029033">
    <property type="entry name" value="His_PPase_superfam"/>
</dbReference>
<dbReference type="Pfam" id="PF00300">
    <property type="entry name" value="His_Phos_1"/>
    <property type="match status" value="1"/>
</dbReference>
<evidence type="ECO:0000313" key="2">
    <source>
        <dbReference type="EMBL" id="MFC4133854.1"/>
    </source>
</evidence>
<protein>
    <submittedName>
        <fullName evidence="2">Histidine phosphatase family protein</fullName>
        <ecNumber evidence="2">3.1.3.-</ecNumber>
    </submittedName>
</protein>
<keyword evidence="3" id="KW-1185">Reference proteome</keyword>
<proteinExistence type="predicted"/>
<sequence>MRTRHLYLARHGHADALGGLTDDGRAQASLLGRRLAAVPAAVIWHSPVPRAVATARHIAEHLPDAIVAEADELADHVPYIPVAEQTPSAWRGRFDGSSAVDAADASRRATALLARFATADPVPGSPAADTHEILISHAPPIAWLVRDALGAPPSRWLGLDSANTALTVIRYRTGEPPALVVFNDQSHLPPELRWTGFPRTVVL</sequence>
<evidence type="ECO:0000313" key="3">
    <source>
        <dbReference type="Proteomes" id="UP001595816"/>
    </source>
</evidence>
<evidence type="ECO:0000256" key="1">
    <source>
        <dbReference type="ARBA" id="ARBA00022801"/>
    </source>
</evidence>
<dbReference type="RefSeq" id="WP_253761946.1">
    <property type="nucleotide sequence ID" value="NZ_JAMZDZ010000001.1"/>
</dbReference>
<dbReference type="InterPro" id="IPR013078">
    <property type="entry name" value="His_Pase_superF_clade-1"/>
</dbReference>
<dbReference type="PANTHER" id="PTHR20935">
    <property type="entry name" value="PHOSPHOGLYCERATE MUTASE-RELATED"/>
    <property type="match status" value="1"/>
</dbReference>
<dbReference type="Proteomes" id="UP001595816">
    <property type="component" value="Unassembled WGS sequence"/>
</dbReference>
<dbReference type="EC" id="3.1.3.-" evidence="2"/>
<dbReference type="CDD" id="cd07067">
    <property type="entry name" value="HP_PGM_like"/>
    <property type="match status" value="1"/>
</dbReference>
<keyword evidence="1 2" id="KW-0378">Hydrolase</keyword>
<dbReference type="EMBL" id="JBHSAY010000015">
    <property type="protein sequence ID" value="MFC4133854.1"/>
    <property type="molecule type" value="Genomic_DNA"/>
</dbReference>
<gene>
    <name evidence="2" type="ORF">ACFOZ4_24845</name>
</gene>
<dbReference type="PANTHER" id="PTHR20935:SF0">
    <property type="entry name" value="SERINE_THREONINE-PROTEIN PHOSPHATASE PGAM5, MITOCHONDRIAL"/>
    <property type="match status" value="1"/>
</dbReference>
<reference evidence="3" key="1">
    <citation type="journal article" date="2019" name="Int. J. Syst. Evol. Microbiol.">
        <title>The Global Catalogue of Microorganisms (GCM) 10K type strain sequencing project: providing services to taxonomists for standard genome sequencing and annotation.</title>
        <authorList>
            <consortium name="The Broad Institute Genomics Platform"/>
            <consortium name="The Broad Institute Genome Sequencing Center for Infectious Disease"/>
            <person name="Wu L."/>
            <person name="Ma J."/>
        </authorList>
    </citation>
    <scope>NUCLEOTIDE SEQUENCE [LARGE SCALE GENOMIC DNA]</scope>
    <source>
        <strain evidence="3">CGMCC 4.7289</strain>
    </source>
</reference>
<accession>A0ABV8LUB6</accession>
<organism evidence="2 3">
    <name type="scientific">Hamadaea flava</name>
    <dbReference type="NCBI Taxonomy" id="1742688"/>
    <lineage>
        <taxon>Bacteria</taxon>
        <taxon>Bacillati</taxon>
        <taxon>Actinomycetota</taxon>
        <taxon>Actinomycetes</taxon>
        <taxon>Micromonosporales</taxon>
        <taxon>Micromonosporaceae</taxon>
        <taxon>Hamadaea</taxon>
    </lineage>
</organism>
<comment type="caution">
    <text evidence="2">The sequence shown here is derived from an EMBL/GenBank/DDBJ whole genome shotgun (WGS) entry which is preliminary data.</text>
</comment>